<reference evidence="2" key="1">
    <citation type="journal article" date="2019" name="PLoS Negl. Trop. Dis.">
        <title>Revisiting the worldwide diversity of Leptospira species in the environment.</title>
        <authorList>
            <person name="Vincent A.T."/>
            <person name="Schiettekatte O."/>
            <person name="Bourhy P."/>
            <person name="Veyrier F.J."/>
            <person name="Picardeau M."/>
        </authorList>
    </citation>
    <scope>NUCLEOTIDE SEQUENCE [LARGE SCALE GENOMIC DNA]</scope>
    <source>
        <strain evidence="2">201800277</strain>
    </source>
</reference>
<feature type="transmembrane region" description="Helical" evidence="1">
    <location>
        <begin position="42"/>
        <end position="63"/>
    </location>
</feature>
<name>A0A5F1ZCR8_9LEPT</name>
<sequence length="129" mass="14640">MESDKIIKYNQPVDCIGFGVGTISHAIDTFRLGFLGYTFAPMVFNVFWTSLLFLDPIVIFLFFLHYHFAILLAVIIMIFDILINLSYGLVATNQNILLGLVTQIPFGCFVFFTAKHLFGYDSLASLLER</sequence>
<keyword evidence="1" id="KW-1133">Transmembrane helix</keyword>
<organism evidence="2 3">
    <name type="scientific">Leptospira brenneri</name>
    <dbReference type="NCBI Taxonomy" id="2023182"/>
    <lineage>
        <taxon>Bacteria</taxon>
        <taxon>Pseudomonadati</taxon>
        <taxon>Spirochaetota</taxon>
        <taxon>Spirochaetia</taxon>
        <taxon>Leptospirales</taxon>
        <taxon>Leptospiraceae</taxon>
        <taxon>Leptospira</taxon>
    </lineage>
</organism>
<keyword evidence="1" id="KW-0812">Transmembrane</keyword>
<evidence type="ECO:0000313" key="2">
    <source>
        <dbReference type="EMBL" id="TGK97230.1"/>
    </source>
</evidence>
<gene>
    <name evidence="2" type="ORF">EHQ30_09420</name>
</gene>
<evidence type="ECO:0000256" key="1">
    <source>
        <dbReference type="SAM" id="Phobius"/>
    </source>
</evidence>
<accession>A0A5F1ZCR8</accession>
<protein>
    <submittedName>
        <fullName evidence="2">Uncharacterized protein</fullName>
    </submittedName>
</protein>
<keyword evidence="1" id="KW-0472">Membrane</keyword>
<feature type="transmembrane region" description="Helical" evidence="1">
    <location>
        <begin position="96"/>
        <end position="114"/>
    </location>
</feature>
<evidence type="ECO:0000313" key="3">
    <source>
        <dbReference type="Proteomes" id="UP000297891"/>
    </source>
</evidence>
<comment type="caution">
    <text evidence="2">The sequence shown here is derived from an EMBL/GenBank/DDBJ whole genome shotgun (WGS) entry which is preliminary data.</text>
</comment>
<dbReference type="AlphaFoldDB" id="A0A5F1ZCR8"/>
<dbReference type="OrthoDB" id="5119582at2"/>
<feature type="transmembrane region" description="Helical" evidence="1">
    <location>
        <begin position="70"/>
        <end position="90"/>
    </location>
</feature>
<proteinExistence type="predicted"/>
<dbReference type="EMBL" id="RQFP01000001">
    <property type="protein sequence ID" value="TGK97230.1"/>
    <property type="molecule type" value="Genomic_DNA"/>
</dbReference>
<dbReference type="Proteomes" id="UP000297891">
    <property type="component" value="Unassembled WGS sequence"/>
</dbReference>
<keyword evidence="3" id="KW-1185">Reference proteome</keyword>